<name>A0ABW2FZ69_9ACTN</name>
<organism evidence="6 7">
    <name type="scientific">Kitasatospora paranensis</name>
    <dbReference type="NCBI Taxonomy" id="258053"/>
    <lineage>
        <taxon>Bacteria</taxon>
        <taxon>Bacillati</taxon>
        <taxon>Actinomycetota</taxon>
        <taxon>Actinomycetes</taxon>
        <taxon>Kitasatosporales</taxon>
        <taxon>Streptomycetaceae</taxon>
        <taxon>Kitasatospora</taxon>
    </lineage>
</organism>
<dbReference type="RefSeq" id="WP_345707530.1">
    <property type="nucleotide sequence ID" value="NZ_BAABKV010000001.1"/>
</dbReference>
<sequence length="123" mass="13125">MTVSADDHRAPYVQVADALREEIHAGTLQPGQKLPSARQLADRFGVAVMTASNGVRLLREEGLVSSTQGRGTFVRRPGDDSDEAVPGAAPVSLVDRVSDLESQVKYLAGRLAAVESLLEDRPS</sequence>
<keyword evidence="1" id="KW-0805">Transcription regulation</keyword>
<feature type="domain" description="HTH gntR-type" evidence="5">
    <location>
        <begin position="9"/>
        <end position="77"/>
    </location>
</feature>
<keyword evidence="2" id="KW-0238">DNA-binding</keyword>
<dbReference type="PANTHER" id="PTHR44846:SF17">
    <property type="entry name" value="GNTR-FAMILY TRANSCRIPTIONAL REGULATOR"/>
    <property type="match status" value="1"/>
</dbReference>
<dbReference type="SMART" id="SM00345">
    <property type="entry name" value="HTH_GNTR"/>
    <property type="match status" value="1"/>
</dbReference>
<dbReference type="InterPro" id="IPR050679">
    <property type="entry name" value="Bact_HTH_transcr_reg"/>
</dbReference>
<dbReference type="Proteomes" id="UP001596435">
    <property type="component" value="Unassembled WGS sequence"/>
</dbReference>
<gene>
    <name evidence="6" type="ORF">ACFQMG_23610</name>
</gene>
<keyword evidence="3" id="KW-0804">Transcription</keyword>
<evidence type="ECO:0000256" key="1">
    <source>
        <dbReference type="ARBA" id="ARBA00023015"/>
    </source>
</evidence>
<dbReference type="InterPro" id="IPR036388">
    <property type="entry name" value="WH-like_DNA-bd_sf"/>
</dbReference>
<dbReference type="InterPro" id="IPR036390">
    <property type="entry name" value="WH_DNA-bd_sf"/>
</dbReference>
<keyword evidence="7" id="KW-1185">Reference proteome</keyword>
<accession>A0ABW2FZ69</accession>
<comment type="caution">
    <text evidence="6">The sequence shown here is derived from an EMBL/GenBank/DDBJ whole genome shotgun (WGS) entry which is preliminary data.</text>
</comment>
<evidence type="ECO:0000313" key="6">
    <source>
        <dbReference type="EMBL" id="MFC7182539.1"/>
    </source>
</evidence>
<evidence type="ECO:0000256" key="4">
    <source>
        <dbReference type="SAM" id="MobiDB-lite"/>
    </source>
</evidence>
<evidence type="ECO:0000256" key="3">
    <source>
        <dbReference type="ARBA" id="ARBA00023163"/>
    </source>
</evidence>
<feature type="region of interest" description="Disordered" evidence="4">
    <location>
        <begin position="68"/>
        <end position="87"/>
    </location>
</feature>
<protein>
    <submittedName>
        <fullName evidence="6">Winged helix-turn-helix domain-containing protein</fullName>
    </submittedName>
</protein>
<dbReference type="InterPro" id="IPR000524">
    <property type="entry name" value="Tscrpt_reg_HTH_GntR"/>
</dbReference>
<dbReference type="Gene3D" id="1.10.10.10">
    <property type="entry name" value="Winged helix-like DNA-binding domain superfamily/Winged helix DNA-binding domain"/>
    <property type="match status" value="1"/>
</dbReference>
<proteinExistence type="predicted"/>
<dbReference type="Pfam" id="PF00392">
    <property type="entry name" value="GntR"/>
    <property type="match status" value="1"/>
</dbReference>
<dbReference type="PANTHER" id="PTHR44846">
    <property type="entry name" value="MANNOSYL-D-GLYCERATE TRANSPORT/METABOLISM SYSTEM REPRESSOR MNGR-RELATED"/>
    <property type="match status" value="1"/>
</dbReference>
<dbReference type="PROSITE" id="PS50949">
    <property type="entry name" value="HTH_GNTR"/>
    <property type="match status" value="1"/>
</dbReference>
<dbReference type="CDD" id="cd07377">
    <property type="entry name" value="WHTH_GntR"/>
    <property type="match status" value="1"/>
</dbReference>
<evidence type="ECO:0000256" key="2">
    <source>
        <dbReference type="ARBA" id="ARBA00023125"/>
    </source>
</evidence>
<evidence type="ECO:0000313" key="7">
    <source>
        <dbReference type="Proteomes" id="UP001596435"/>
    </source>
</evidence>
<evidence type="ECO:0000259" key="5">
    <source>
        <dbReference type="PROSITE" id="PS50949"/>
    </source>
</evidence>
<dbReference type="EMBL" id="JBHTAJ010000048">
    <property type="protein sequence ID" value="MFC7182539.1"/>
    <property type="molecule type" value="Genomic_DNA"/>
</dbReference>
<dbReference type="SUPFAM" id="SSF46785">
    <property type="entry name" value="Winged helix' DNA-binding domain"/>
    <property type="match status" value="1"/>
</dbReference>
<reference evidence="7" key="1">
    <citation type="journal article" date="2019" name="Int. J. Syst. Evol. Microbiol.">
        <title>The Global Catalogue of Microorganisms (GCM) 10K type strain sequencing project: providing services to taxonomists for standard genome sequencing and annotation.</title>
        <authorList>
            <consortium name="The Broad Institute Genomics Platform"/>
            <consortium name="The Broad Institute Genome Sequencing Center for Infectious Disease"/>
            <person name="Wu L."/>
            <person name="Ma J."/>
        </authorList>
    </citation>
    <scope>NUCLEOTIDE SEQUENCE [LARGE SCALE GENOMIC DNA]</scope>
    <source>
        <strain evidence="7">CGMCC 1.12859</strain>
    </source>
</reference>